<evidence type="ECO:0000256" key="1">
    <source>
        <dbReference type="SAM" id="MobiDB-lite"/>
    </source>
</evidence>
<feature type="non-terminal residue" evidence="2">
    <location>
        <position position="151"/>
    </location>
</feature>
<comment type="caution">
    <text evidence="2">The sequence shown here is derived from an EMBL/GenBank/DDBJ whole genome shotgun (WGS) entry which is preliminary data.</text>
</comment>
<gene>
    <name evidence="2" type="ORF">AVEN_235105_1</name>
</gene>
<evidence type="ECO:0008006" key="4">
    <source>
        <dbReference type="Google" id="ProtNLM"/>
    </source>
</evidence>
<evidence type="ECO:0000313" key="3">
    <source>
        <dbReference type="Proteomes" id="UP000499080"/>
    </source>
</evidence>
<name>A0A4Y2UCH7_ARAVE</name>
<evidence type="ECO:0000313" key="2">
    <source>
        <dbReference type="EMBL" id="GBO10749.1"/>
    </source>
</evidence>
<proteinExistence type="predicted"/>
<sequence length="151" mass="17545">MGCRLLDPTTERFIITKNVKFNKEKKSSKDFNYVSPNIDGSELAAENQSEESETDIFVPSTEQSDDTTEGTVRKSSREKKHPIRFPESEIYQAMLSQEETLKFDDISNLPRSEQQKWKEAMDEEMESMKENDVWDLEVLSRVGGYYGKRET</sequence>
<dbReference type="OrthoDB" id="413361at2759"/>
<feature type="compositionally biased region" description="Basic residues" evidence="1">
    <location>
        <begin position="74"/>
        <end position="83"/>
    </location>
</feature>
<dbReference type="Proteomes" id="UP000499080">
    <property type="component" value="Unassembled WGS sequence"/>
</dbReference>
<protein>
    <recommendedName>
        <fullName evidence="4">Retrovirus-related Pol polyprotein from transposon TNT 1-94</fullName>
    </recommendedName>
</protein>
<keyword evidence="3" id="KW-1185">Reference proteome</keyword>
<dbReference type="AlphaFoldDB" id="A0A4Y2UCH7"/>
<feature type="region of interest" description="Disordered" evidence="1">
    <location>
        <begin position="25"/>
        <end position="84"/>
    </location>
</feature>
<organism evidence="2 3">
    <name type="scientific">Araneus ventricosus</name>
    <name type="common">Orbweaver spider</name>
    <name type="synonym">Epeira ventricosa</name>
    <dbReference type="NCBI Taxonomy" id="182803"/>
    <lineage>
        <taxon>Eukaryota</taxon>
        <taxon>Metazoa</taxon>
        <taxon>Ecdysozoa</taxon>
        <taxon>Arthropoda</taxon>
        <taxon>Chelicerata</taxon>
        <taxon>Arachnida</taxon>
        <taxon>Araneae</taxon>
        <taxon>Araneomorphae</taxon>
        <taxon>Entelegynae</taxon>
        <taxon>Araneoidea</taxon>
        <taxon>Araneidae</taxon>
        <taxon>Araneus</taxon>
    </lineage>
</organism>
<accession>A0A4Y2UCH7</accession>
<dbReference type="EMBL" id="BGPR01035772">
    <property type="protein sequence ID" value="GBO10749.1"/>
    <property type="molecule type" value="Genomic_DNA"/>
</dbReference>
<reference evidence="2 3" key="1">
    <citation type="journal article" date="2019" name="Sci. Rep.">
        <title>Orb-weaving spider Araneus ventricosus genome elucidates the spidroin gene catalogue.</title>
        <authorList>
            <person name="Kono N."/>
            <person name="Nakamura H."/>
            <person name="Ohtoshi R."/>
            <person name="Moran D.A.P."/>
            <person name="Shinohara A."/>
            <person name="Yoshida Y."/>
            <person name="Fujiwara M."/>
            <person name="Mori M."/>
            <person name="Tomita M."/>
            <person name="Arakawa K."/>
        </authorList>
    </citation>
    <scope>NUCLEOTIDE SEQUENCE [LARGE SCALE GENOMIC DNA]</scope>
</reference>